<keyword evidence="2" id="KW-1185">Reference proteome</keyword>
<evidence type="ECO:0000313" key="2">
    <source>
        <dbReference type="Proteomes" id="UP000028995"/>
    </source>
</evidence>
<comment type="caution">
    <text evidence="1">The sequence shown here is derived from an EMBL/GenBank/DDBJ whole genome shotgun (WGS) entry which is preliminary data.</text>
</comment>
<dbReference type="AlphaFoldDB" id="A0A087AF91"/>
<organism evidence="1 2">
    <name type="scientific">Bifidobacterium choerinum</name>
    <dbReference type="NCBI Taxonomy" id="35760"/>
    <lineage>
        <taxon>Bacteria</taxon>
        <taxon>Bacillati</taxon>
        <taxon>Actinomycetota</taxon>
        <taxon>Actinomycetes</taxon>
        <taxon>Bifidobacteriales</taxon>
        <taxon>Bifidobacteriaceae</taxon>
        <taxon>Bifidobacterium</taxon>
    </lineage>
</organism>
<protein>
    <submittedName>
        <fullName evidence="1">Uncharacterized protein</fullName>
    </submittedName>
</protein>
<dbReference type="Proteomes" id="UP000028995">
    <property type="component" value="Unassembled WGS sequence"/>
</dbReference>
<proteinExistence type="predicted"/>
<sequence>MRTDDDSLDMDDTIITDPYIEETTTDRANNCLDAAVSMLLHLKRTTEASSFPLNRDQQLAYATACAQAGVGYAILAANEHDEDDEPDVAELLTHNIITDQFNN</sequence>
<dbReference type="STRING" id="35760.BCHO_0860"/>
<reference evidence="1 2" key="1">
    <citation type="submission" date="2014-03" db="EMBL/GenBank/DDBJ databases">
        <title>Genomics of Bifidobacteria.</title>
        <authorList>
            <person name="Ventura M."/>
            <person name="Milani C."/>
            <person name="Lugli G.A."/>
        </authorList>
    </citation>
    <scope>NUCLEOTIDE SEQUENCE [LARGE SCALE GENOMIC DNA]</scope>
    <source>
        <strain evidence="1 2">LMG 10510</strain>
    </source>
</reference>
<dbReference type="EMBL" id="JGYU01000005">
    <property type="protein sequence ID" value="KFI57441.1"/>
    <property type="molecule type" value="Genomic_DNA"/>
</dbReference>
<gene>
    <name evidence="1" type="ORF">BCHO_0860</name>
</gene>
<evidence type="ECO:0000313" key="1">
    <source>
        <dbReference type="EMBL" id="KFI57441.1"/>
    </source>
</evidence>
<name>A0A087AF91_9BIFI</name>
<dbReference type="RefSeq" id="WP_034256237.1">
    <property type="nucleotide sequence ID" value="NZ_JGYU01000005.1"/>
</dbReference>
<accession>A0A087AF91</accession>